<feature type="compositionally biased region" description="Low complexity" evidence="1">
    <location>
        <begin position="101"/>
        <end position="111"/>
    </location>
</feature>
<dbReference type="Proteomes" id="UP000525078">
    <property type="component" value="Unassembled WGS sequence"/>
</dbReference>
<evidence type="ECO:0000256" key="1">
    <source>
        <dbReference type="SAM" id="MobiDB-lite"/>
    </source>
</evidence>
<gene>
    <name evidence="2" type="ORF">F8388_006160</name>
</gene>
<sequence>MPTKSMPWNLNCQSLDIYARLHHFGRILMAPFPMWLRRLITGMLLENFSNILLIKPAAAAATRATAPETAEPATRPVAPPVGEESVGENAPGGTGPPMGASTTSSSLCPSPSEFPISLSSEGPAAGRGAAAAAAPVPPLIISLFTSAETNPAKAITRRAMITTGRAIKYEEIDTTGCVAGYEECRGVNK</sequence>
<name>A0A7J6G9D5_CANSA</name>
<feature type="compositionally biased region" description="Low complexity" evidence="1">
    <location>
        <begin position="64"/>
        <end position="76"/>
    </location>
</feature>
<accession>A0A7J6G9D5</accession>
<dbReference type="AlphaFoldDB" id="A0A7J6G9D5"/>
<evidence type="ECO:0000313" key="3">
    <source>
        <dbReference type="Proteomes" id="UP000525078"/>
    </source>
</evidence>
<proteinExistence type="predicted"/>
<protein>
    <submittedName>
        <fullName evidence="2">Uncharacterized protein</fullName>
    </submittedName>
</protein>
<reference evidence="2 3" key="1">
    <citation type="journal article" date="2020" name="bioRxiv">
        <title>Sequence and annotation of 42 cannabis genomes reveals extensive copy number variation in cannabinoid synthesis and pathogen resistance genes.</title>
        <authorList>
            <person name="Mckernan K.J."/>
            <person name="Helbert Y."/>
            <person name="Kane L.T."/>
            <person name="Ebling H."/>
            <person name="Zhang L."/>
            <person name="Liu B."/>
            <person name="Eaton Z."/>
            <person name="Mclaughlin S."/>
            <person name="Kingan S."/>
            <person name="Baybayan P."/>
            <person name="Concepcion G."/>
            <person name="Jordan M."/>
            <person name="Riva A."/>
            <person name="Barbazuk W."/>
            <person name="Harkins T."/>
        </authorList>
    </citation>
    <scope>NUCLEOTIDE SEQUENCE [LARGE SCALE GENOMIC DNA]</scope>
    <source>
        <strain evidence="3">cv. Jamaican Lion 4</strain>
        <tissue evidence="2">Leaf</tissue>
    </source>
</reference>
<comment type="caution">
    <text evidence="2">The sequence shown here is derived from an EMBL/GenBank/DDBJ whole genome shotgun (WGS) entry which is preliminary data.</text>
</comment>
<feature type="region of interest" description="Disordered" evidence="1">
    <location>
        <begin position="64"/>
        <end position="121"/>
    </location>
</feature>
<dbReference type="EMBL" id="JAATIP010000071">
    <property type="protein sequence ID" value="KAF4378709.1"/>
    <property type="molecule type" value="Genomic_DNA"/>
</dbReference>
<feature type="non-terminal residue" evidence="2">
    <location>
        <position position="189"/>
    </location>
</feature>
<organism evidence="2 3">
    <name type="scientific">Cannabis sativa</name>
    <name type="common">Hemp</name>
    <name type="synonym">Marijuana</name>
    <dbReference type="NCBI Taxonomy" id="3483"/>
    <lineage>
        <taxon>Eukaryota</taxon>
        <taxon>Viridiplantae</taxon>
        <taxon>Streptophyta</taxon>
        <taxon>Embryophyta</taxon>
        <taxon>Tracheophyta</taxon>
        <taxon>Spermatophyta</taxon>
        <taxon>Magnoliopsida</taxon>
        <taxon>eudicotyledons</taxon>
        <taxon>Gunneridae</taxon>
        <taxon>Pentapetalae</taxon>
        <taxon>rosids</taxon>
        <taxon>fabids</taxon>
        <taxon>Rosales</taxon>
        <taxon>Cannabaceae</taxon>
        <taxon>Cannabis</taxon>
    </lineage>
</organism>
<evidence type="ECO:0000313" key="2">
    <source>
        <dbReference type="EMBL" id="KAF4378709.1"/>
    </source>
</evidence>